<feature type="domain" description="FecR N-terminal" evidence="4">
    <location>
        <begin position="11"/>
        <end position="52"/>
    </location>
</feature>
<keyword evidence="6" id="KW-1185">Reference proteome</keyword>
<feature type="transmembrane region" description="Helical" evidence="2">
    <location>
        <begin position="91"/>
        <end position="111"/>
    </location>
</feature>
<keyword evidence="2" id="KW-0812">Transmembrane</keyword>
<evidence type="ECO:0000313" key="5">
    <source>
        <dbReference type="EMBL" id="RZF65430.1"/>
    </source>
</evidence>
<proteinExistence type="predicted"/>
<dbReference type="AlphaFoldDB" id="A0A4Q6XY95"/>
<evidence type="ECO:0000259" key="3">
    <source>
        <dbReference type="Pfam" id="PF04773"/>
    </source>
</evidence>
<sequence length="331" mass="36577">MSRPSLTDMRDEANAWVARMDQGNWSPTDEARLQDWLAVDPSRHGALLQAQAMWTMLRPTAEPPARHNDVPDLGAPNTDGIRSRRLPSRRAVIAGGGTALAASLVGGTVLLRPRTVLRTDLGEIRHVPLDDGSIASLNTGSEVDVMFRRNRRDIRLTQGEAWFQVAKNRARPFLVESGPIRVLAVGTAFSVRRREAGADVVVTEGVVEIWSEDVSAKRTRLVEGQSVFMADTAQVHDIAVATTSSDHTLAWRSGRIELVDEPLADAISEFNRYNRRRLVLLDPQIAGKRLDGFFRTDDIDGFARAVNASFDVPVDFSRADEIRIGQIKPIT</sequence>
<feature type="domain" description="FecR protein" evidence="3">
    <location>
        <begin position="116"/>
        <end position="208"/>
    </location>
</feature>
<protein>
    <submittedName>
        <fullName evidence="5">DUF4880 domain-containing protein</fullName>
    </submittedName>
</protein>
<dbReference type="InterPro" id="IPR032623">
    <property type="entry name" value="FecR_N"/>
</dbReference>
<dbReference type="GO" id="GO:0016989">
    <property type="term" value="F:sigma factor antagonist activity"/>
    <property type="evidence" value="ECO:0007669"/>
    <property type="project" value="TreeGrafter"/>
</dbReference>
<comment type="caution">
    <text evidence="5">The sequence shown here is derived from an EMBL/GenBank/DDBJ whole genome shotgun (WGS) entry which is preliminary data.</text>
</comment>
<dbReference type="EMBL" id="SGIS01000006">
    <property type="protein sequence ID" value="RZF65430.1"/>
    <property type="molecule type" value="Genomic_DNA"/>
</dbReference>
<name>A0A4Q6XY95_9SPHN</name>
<dbReference type="InterPro" id="IPR012373">
    <property type="entry name" value="Ferrdict_sens_TM"/>
</dbReference>
<accession>A0A4Q6XY95</accession>
<evidence type="ECO:0000259" key="4">
    <source>
        <dbReference type="Pfam" id="PF16220"/>
    </source>
</evidence>
<dbReference type="OrthoDB" id="9798846at2"/>
<dbReference type="PANTHER" id="PTHR30273">
    <property type="entry name" value="PERIPLASMIC SIGNAL SENSOR AND SIGMA FACTOR ACTIVATOR FECR-RELATED"/>
    <property type="match status" value="1"/>
</dbReference>
<keyword evidence="2" id="KW-0472">Membrane</keyword>
<gene>
    <name evidence="5" type="ORF">EWE75_05535</name>
</gene>
<feature type="region of interest" description="Disordered" evidence="1">
    <location>
        <begin position="61"/>
        <end position="82"/>
    </location>
</feature>
<dbReference type="Pfam" id="PF04773">
    <property type="entry name" value="FecR"/>
    <property type="match status" value="1"/>
</dbReference>
<evidence type="ECO:0000313" key="6">
    <source>
        <dbReference type="Proteomes" id="UP000292085"/>
    </source>
</evidence>
<dbReference type="Pfam" id="PF16220">
    <property type="entry name" value="DUF4880"/>
    <property type="match status" value="1"/>
</dbReference>
<dbReference type="RefSeq" id="WP_130155674.1">
    <property type="nucleotide sequence ID" value="NZ_SGIS01000006.1"/>
</dbReference>
<dbReference type="InterPro" id="IPR006860">
    <property type="entry name" value="FecR"/>
</dbReference>
<dbReference type="Proteomes" id="UP000292085">
    <property type="component" value="Unassembled WGS sequence"/>
</dbReference>
<dbReference type="Gene3D" id="2.60.120.1440">
    <property type="match status" value="1"/>
</dbReference>
<keyword evidence="2" id="KW-1133">Transmembrane helix</keyword>
<dbReference type="PANTHER" id="PTHR30273:SF2">
    <property type="entry name" value="PROTEIN FECR"/>
    <property type="match status" value="1"/>
</dbReference>
<organism evidence="5 6">
    <name type="scientific">Sphingomonas populi</name>
    <dbReference type="NCBI Taxonomy" id="2484750"/>
    <lineage>
        <taxon>Bacteria</taxon>
        <taxon>Pseudomonadati</taxon>
        <taxon>Pseudomonadota</taxon>
        <taxon>Alphaproteobacteria</taxon>
        <taxon>Sphingomonadales</taxon>
        <taxon>Sphingomonadaceae</taxon>
        <taxon>Sphingomonas</taxon>
    </lineage>
</organism>
<evidence type="ECO:0000256" key="2">
    <source>
        <dbReference type="SAM" id="Phobius"/>
    </source>
</evidence>
<dbReference type="PIRSF" id="PIRSF018266">
    <property type="entry name" value="FecR"/>
    <property type="match status" value="1"/>
</dbReference>
<reference evidence="5 6" key="1">
    <citation type="submission" date="2019-02" db="EMBL/GenBank/DDBJ databases">
        <authorList>
            <person name="Li Y."/>
        </authorList>
    </citation>
    <scope>NUCLEOTIDE SEQUENCE [LARGE SCALE GENOMIC DNA]</scope>
    <source>
        <strain evidence="5 6">3-7</strain>
    </source>
</reference>
<evidence type="ECO:0000256" key="1">
    <source>
        <dbReference type="SAM" id="MobiDB-lite"/>
    </source>
</evidence>